<dbReference type="Gene3D" id="3.90.1150.10">
    <property type="entry name" value="Aspartate Aminotransferase, domain 1"/>
    <property type="match status" value="1"/>
</dbReference>
<comment type="subunit">
    <text evidence="2">Homodimer.</text>
</comment>
<keyword evidence="12" id="KW-1185">Reference proteome</keyword>
<sequence length="500" mass="56047">MTTHKKALTIDTINPNVLKVHYAVRGEIPNKAAEFEQQLHEGKNLPFDSVVWTNIGNPQQQPNLGQEPLTFWRQVSALTEYPALLDMPAEARDAMFPADTQERARELLEAFGSVGAYTSSKGVPLVRRHVAEFLKERDGHDEDIHNIYLTAGASAGISLMFQVFFGSGDGVLIPIPQYPLYSATLSLLNVEPMKYSLRSDHCWDPSDTDVRRQIDLAVKHGIKPRAIVVINPGNPTGSCMSKEQIYDVIKVAYEFDLAIFADEVYQVNIYQKERPFASFRKVLLDLRHSSDPTERDMSEKVELASLHSTSKGVAGECGRRGGFFVLNNFDADVEAQVNKMASIGLCPPTQGQIGVDLLVRPPKPGDPSYELYAKQIHNIHETLHQRSLLIAEKFNELEGVKADPAMGALYMFPRLHLPKAVADEAEKVGKKVDELYCMELLKETGICVVPGSGFGYTPRVLDDGSSYSYFRTTLLAKATDKFVERYVRFHKSFMERYKNK</sequence>
<dbReference type="OrthoDB" id="1732682at2759"/>
<dbReference type="GO" id="GO:0042853">
    <property type="term" value="P:L-alanine catabolic process"/>
    <property type="evidence" value="ECO:0007669"/>
    <property type="project" value="UniProtKB-UniPathway"/>
</dbReference>
<dbReference type="FunFam" id="3.90.1150.10:FF:000151">
    <property type="entry name" value="Alanine aminotransferase 2"/>
    <property type="match status" value="1"/>
</dbReference>
<comment type="caution">
    <text evidence="11">The sequence shown here is derived from an EMBL/GenBank/DDBJ whole genome shotgun (WGS) entry which is preliminary data.</text>
</comment>
<dbReference type="PANTHER" id="PTHR11751">
    <property type="entry name" value="ALANINE AMINOTRANSFERASE"/>
    <property type="match status" value="1"/>
</dbReference>
<dbReference type="PANTHER" id="PTHR11751:SF29">
    <property type="entry name" value="ALANINE TRANSAMINASE"/>
    <property type="match status" value="1"/>
</dbReference>
<comment type="cofactor">
    <cofactor evidence="1">
        <name>pyridoxal 5'-phosphate</name>
        <dbReference type="ChEBI" id="CHEBI:597326"/>
    </cofactor>
</comment>
<evidence type="ECO:0000313" key="11">
    <source>
        <dbReference type="EMBL" id="KOS13295.1"/>
    </source>
</evidence>
<evidence type="ECO:0000256" key="5">
    <source>
        <dbReference type="ARBA" id="ARBA00022898"/>
    </source>
</evidence>
<dbReference type="RefSeq" id="XP_017990927.1">
    <property type="nucleotide sequence ID" value="XM_018134583.1"/>
</dbReference>
<evidence type="ECO:0000256" key="4">
    <source>
        <dbReference type="ARBA" id="ARBA00022679"/>
    </source>
</evidence>
<proteinExistence type="inferred from homology"/>
<feature type="domain" description="Aminotransferase class I/classII large" evidence="10">
    <location>
        <begin position="102"/>
        <end position="486"/>
    </location>
</feature>
<keyword evidence="5" id="KW-0663">Pyridoxal phosphate</keyword>
<keyword evidence="4 11" id="KW-0808">Transferase</keyword>
<evidence type="ECO:0000256" key="3">
    <source>
        <dbReference type="ARBA" id="ARBA00022576"/>
    </source>
</evidence>
<name>A0A0N0RS10_9BASI</name>
<dbReference type="GeneID" id="28726458"/>
<accession>A0A0N0RS10</accession>
<dbReference type="InterPro" id="IPR015424">
    <property type="entry name" value="PyrdxlP-dep_Trfase"/>
</dbReference>
<evidence type="ECO:0000256" key="7">
    <source>
        <dbReference type="ARBA" id="ARBA00077894"/>
    </source>
</evidence>
<dbReference type="CDD" id="cd00609">
    <property type="entry name" value="AAT_like"/>
    <property type="match status" value="1"/>
</dbReference>
<dbReference type="STRING" id="77020.A0A0N0RS10"/>
<evidence type="ECO:0000259" key="10">
    <source>
        <dbReference type="Pfam" id="PF00155"/>
    </source>
</evidence>
<reference evidence="11 12" key="1">
    <citation type="submission" date="2015-07" db="EMBL/GenBank/DDBJ databases">
        <title>Draft Genome Sequence of Malassezia furfur CBS1878 and Malassezia pachydermatis CBS1879.</title>
        <authorList>
            <person name="Triana S."/>
            <person name="Ohm R."/>
            <person name="Gonzalez A."/>
            <person name="DeCock H."/>
            <person name="Restrepo S."/>
            <person name="Celis A."/>
        </authorList>
    </citation>
    <scope>NUCLEOTIDE SEQUENCE [LARGE SCALE GENOMIC DNA]</scope>
    <source>
        <strain evidence="11 12">CBS 1879</strain>
    </source>
</reference>
<dbReference type="InterPro" id="IPR045088">
    <property type="entry name" value="ALAT1/2-like"/>
</dbReference>
<dbReference type="UniPathway" id="UPA00528">
    <property type="reaction ID" value="UER00586"/>
</dbReference>
<dbReference type="Proteomes" id="UP000037751">
    <property type="component" value="Unassembled WGS sequence"/>
</dbReference>
<dbReference type="EMBL" id="LGAV01000006">
    <property type="protein sequence ID" value="KOS13295.1"/>
    <property type="molecule type" value="Genomic_DNA"/>
</dbReference>
<keyword evidence="3 11" id="KW-0032">Aminotransferase</keyword>
<evidence type="ECO:0000256" key="8">
    <source>
        <dbReference type="ARBA" id="ARBA00078532"/>
    </source>
</evidence>
<dbReference type="FunFam" id="1.10.287.1970:FF:000001">
    <property type="entry name" value="Alanine aminotransferase 2"/>
    <property type="match status" value="1"/>
</dbReference>
<dbReference type="InterPro" id="IPR015421">
    <property type="entry name" value="PyrdxlP-dep_Trfase_major"/>
</dbReference>
<evidence type="ECO:0000256" key="9">
    <source>
        <dbReference type="ARBA" id="ARBA00080525"/>
    </source>
</evidence>
<evidence type="ECO:0000256" key="2">
    <source>
        <dbReference type="ARBA" id="ARBA00011738"/>
    </source>
</evidence>
<evidence type="ECO:0000256" key="6">
    <source>
        <dbReference type="ARBA" id="ARBA00025785"/>
    </source>
</evidence>
<dbReference type="GO" id="GO:0008483">
    <property type="term" value="F:transaminase activity"/>
    <property type="evidence" value="ECO:0007669"/>
    <property type="project" value="UniProtKB-KW"/>
</dbReference>
<dbReference type="AlphaFoldDB" id="A0A0N0RS10"/>
<dbReference type="InterPro" id="IPR015422">
    <property type="entry name" value="PyrdxlP-dep_Trfase_small"/>
</dbReference>
<dbReference type="Pfam" id="PF00155">
    <property type="entry name" value="Aminotran_1_2"/>
    <property type="match status" value="1"/>
</dbReference>
<dbReference type="FunFam" id="3.40.640.10:FF:000012">
    <property type="entry name" value="alanine aminotransferase 2"/>
    <property type="match status" value="1"/>
</dbReference>
<dbReference type="VEuPathDB" id="FungiDB:Malapachy_0049"/>
<comment type="similarity">
    <text evidence="6">Belongs to the class-I pyridoxal-phosphate-dependent aminotransferase family. Alanine aminotransferase subfamily.</text>
</comment>
<dbReference type="Gene3D" id="3.40.640.10">
    <property type="entry name" value="Type I PLP-dependent aspartate aminotransferase-like (Major domain)"/>
    <property type="match status" value="1"/>
</dbReference>
<protein>
    <recommendedName>
        <fullName evidence="7">Glutamate pyruvate transaminase</fullName>
    </recommendedName>
    <alternativeName>
        <fullName evidence="8">Glutamic--alanine transaminase</fullName>
    </alternativeName>
    <alternativeName>
        <fullName evidence="9">Glutamic--pyruvic transaminase</fullName>
    </alternativeName>
</protein>
<evidence type="ECO:0000256" key="1">
    <source>
        <dbReference type="ARBA" id="ARBA00001933"/>
    </source>
</evidence>
<dbReference type="SUPFAM" id="SSF53383">
    <property type="entry name" value="PLP-dependent transferases"/>
    <property type="match status" value="1"/>
</dbReference>
<organism evidence="11 12">
    <name type="scientific">Malassezia pachydermatis</name>
    <dbReference type="NCBI Taxonomy" id="77020"/>
    <lineage>
        <taxon>Eukaryota</taxon>
        <taxon>Fungi</taxon>
        <taxon>Dikarya</taxon>
        <taxon>Basidiomycota</taxon>
        <taxon>Ustilaginomycotina</taxon>
        <taxon>Malasseziomycetes</taxon>
        <taxon>Malasseziales</taxon>
        <taxon>Malasseziaceae</taxon>
        <taxon>Malassezia</taxon>
    </lineage>
</organism>
<dbReference type="GO" id="GO:0030170">
    <property type="term" value="F:pyridoxal phosphate binding"/>
    <property type="evidence" value="ECO:0007669"/>
    <property type="project" value="InterPro"/>
</dbReference>
<gene>
    <name evidence="11" type="ORF">Malapachy_0049</name>
</gene>
<dbReference type="InterPro" id="IPR004839">
    <property type="entry name" value="Aminotransferase_I/II_large"/>
</dbReference>
<dbReference type="Gene3D" id="1.10.287.1970">
    <property type="match status" value="1"/>
</dbReference>
<evidence type="ECO:0000313" key="12">
    <source>
        <dbReference type="Proteomes" id="UP000037751"/>
    </source>
</evidence>